<gene>
    <name evidence="1" type="ORF">LCGC14_0183390</name>
</gene>
<dbReference type="PROSITE" id="PS51257">
    <property type="entry name" value="PROKAR_LIPOPROTEIN"/>
    <property type="match status" value="1"/>
</dbReference>
<evidence type="ECO:0000313" key="1">
    <source>
        <dbReference type="EMBL" id="KKN95012.1"/>
    </source>
</evidence>
<dbReference type="AlphaFoldDB" id="A0A0F9V5N6"/>
<accession>A0A0F9V5N6</accession>
<name>A0A0F9V5N6_9ZZZZ</name>
<comment type="caution">
    <text evidence="1">The sequence shown here is derived from an EMBL/GenBank/DDBJ whole genome shotgun (WGS) entry which is preliminary data.</text>
</comment>
<dbReference type="EMBL" id="LAZR01000074">
    <property type="protein sequence ID" value="KKN95012.1"/>
    <property type="molecule type" value="Genomic_DNA"/>
</dbReference>
<reference evidence="1" key="1">
    <citation type="journal article" date="2015" name="Nature">
        <title>Complex archaea that bridge the gap between prokaryotes and eukaryotes.</title>
        <authorList>
            <person name="Spang A."/>
            <person name="Saw J.H."/>
            <person name="Jorgensen S.L."/>
            <person name="Zaremba-Niedzwiedzka K."/>
            <person name="Martijn J."/>
            <person name="Lind A.E."/>
            <person name="van Eijk R."/>
            <person name="Schleper C."/>
            <person name="Guy L."/>
            <person name="Ettema T.J."/>
        </authorList>
    </citation>
    <scope>NUCLEOTIDE SEQUENCE</scope>
</reference>
<proteinExistence type="predicted"/>
<sequence>MAVYLKRYALQLGEYMKNASYICLVLLLLQGCAGTRYSYTSLIEQTDDVSLLRVQRGEVTELLAVGDGFPGWWGYYPGVISSSPDIASVDCKKARSAIPFREPGVIFGGEICNLTAHKAGKATLYFGNKFAVDREGFEEKVDVIVE</sequence>
<organism evidence="1">
    <name type="scientific">marine sediment metagenome</name>
    <dbReference type="NCBI Taxonomy" id="412755"/>
    <lineage>
        <taxon>unclassified sequences</taxon>
        <taxon>metagenomes</taxon>
        <taxon>ecological metagenomes</taxon>
    </lineage>
</organism>
<protein>
    <submittedName>
        <fullName evidence="1">Uncharacterized protein</fullName>
    </submittedName>
</protein>